<dbReference type="SMART" id="SM00173">
    <property type="entry name" value="RAS"/>
    <property type="match status" value="2"/>
</dbReference>
<dbReference type="SMART" id="SM00175">
    <property type="entry name" value="RAB"/>
    <property type="match status" value="2"/>
</dbReference>
<evidence type="ECO:0000256" key="3">
    <source>
        <dbReference type="ARBA" id="ARBA00023134"/>
    </source>
</evidence>
<comment type="subcellular location">
    <subcellularLocation>
        <location evidence="1">Endomembrane system</location>
    </subcellularLocation>
</comment>
<name>A0A814SSA7_ADIRI</name>
<dbReference type="Gene3D" id="3.40.50.300">
    <property type="entry name" value="P-loop containing nucleotide triphosphate hydrolases"/>
    <property type="match status" value="2"/>
</dbReference>
<evidence type="ECO:0000313" key="6">
    <source>
        <dbReference type="EMBL" id="CAF1151700.1"/>
    </source>
</evidence>
<dbReference type="InterPro" id="IPR027417">
    <property type="entry name" value="P-loop_NTPase"/>
</dbReference>
<dbReference type="InterPro" id="IPR005225">
    <property type="entry name" value="Small_GTP-bd"/>
</dbReference>
<evidence type="ECO:0000256" key="2">
    <source>
        <dbReference type="ARBA" id="ARBA00022741"/>
    </source>
</evidence>
<dbReference type="InterPro" id="IPR050227">
    <property type="entry name" value="Rab"/>
</dbReference>
<accession>A0A814SSA7</accession>
<dbReference type="GO" id="GO:0012505">
    <property type="term" value="C:endomembrane system"/>
    <property type="evidence" value="ECO:0007669"/>
    <property type="project" value="UniProtKB-SubCell"/>
</dbReference>
<evidence type="ECO:0000256" key="4">
    <source>
        <dbReference type="ARBA" id="ARBA00023136"/>
    </source>
</evidence>
<feature type="region of interest" description="Disordered" evidence="5">
    <location>
        <begin position="121"/>
        <end position="140"/>
    </location>
</feature>
<dbReference type="PANTHER" id="PTHR47977">
    <property type="entry name" value="RAS-RELATED PROTEIN RAB"/>
    <property type="match status" value="1"/>
</dbReference>
<dbReference type="GO" id="GO:0005525">
    <property type="term" value="F:GTP binding"/>
    <property type="evidence" value="ECO:0007669"/>
    <property type="project" value="UniProtKB-KW"/>
</dbReference>
<dbReference type="Proteomes" id="UP000663852">
    <property type="component" value="Unassembled WGS sequence"/>
</dbReference>
<dbReference type="PRINTS" id="PR00449">
    <property type="entry name" value="RASTRNSFRMNG"/>
</dbReference>
<organism evidence="6 7">
    <name type="scientific">Adineta ricciae</name>
    <name type="common">Rotifer</name>
    <dbReference type="NCBI Taxonomy" id="249248"/>
    <lineage>
        <taxon>Eukaryota</taxon>
        <taxon>Metazoa</taxon>
        <taxon>Spiralia</taxon>
        <taxon>Gnathifera</taxon>
        <taxon>Rotifera</taxon>
        <taxon>Eurotatoria</taxon>
        <taxon>Bdelloidea</taxon>
        <taxon>Adinetida</taxon>
        <taxon>Adinetidae</taxon>
        <taxon>Adineta</taxon>
    </lineage>
</organism>
<proteinExistence type="predicted"/>
<evidence type="ECO:0000256" key="1">
    <source>
        <dbReference type="ARBA" id="ARBA00004308"/>
    </source>
</evidence>
<evidence type="ECO:0000313" key="7">
    <source>
        <dbReference type="Proteomes" id="UP000663852"/>
    </source>
</evidence>
<comment type="caution">
    <text evidence="6">The sequence shown here is derived from an EMBL/GenBank/DDBJ whole genome shotgun (WGS) entry which is preliminary data.</text>
</comment>
<evidence type="ECO:0000256" key="5">
    <source>
        <dbReference type="SAM" id="MobiDB-lite"/>
    </source>
</evidence>
<dbReference type="SMART" id="SM00176">
    <property type="entry name" value="RAN"/>
    <property type="match status" value="2"/>
</dbReference>
<keyword evidence="3" id="KW-0342">GTP-binding</keyword>
<dbReference type="PROSITE" id="PS51419">
    <property type="entry name" value="RAB"/>
    <property type="match status" value="2"/>
</dbReference>
<dbReference type="Pfam" id="PF00071">
    <property type="entry name" value="Ras"/>
    <property type="match status" value="2"/>
</dbReference>
<dbReference type="SMART" id="SM00174">
    <property type="entry name" value="RHO"/>
    <property type="match status" value="2"/>
</dbReference>
<dbReference type="InterPro" id="IPR001806">
    <property type="entry name" value="Small_GTPase"/>
</dbReference>
<dbReference type="AlphaFoldDB" id="A0A814SSA7"/>
<feature type="compositionally biased region" description="Polar residues" evidence="5">
    <location>
        <begin position="128"/>
        <end position="137"/>
    </location>
</feature>
<keyword evidence="4" id="KW-0472">Membrane</keyword>
<protein>
    <submittedName>
        <fullName evidence="6">Uncharacterized protein</fullName>
    </submittedName>
</protein>
<dbReference type="CDD" id="cd00154">
    <property type="entry name" value="Rab"/>
    <property type="match status" value="2"/>
</dbReference>
<dbReference type="PROSITE" id="PS51420">
    <property type="entry name" value="RHO"/>
    <property type="match status" value="2"/>
</dbReference>
<reference evidence="6" key="1">
    <citation type="submission" date="2021-02" db="EMBL/GenBank/DDBJ databases">
        <authorList>
            <person name="Nowell W R."/>
        </authorList>
    </citation>
    <scope>NUCLEOTIDE SEQUENCE</scope>
</reference>
<sequence>MARSSEVFHFKILIIGESSVGKSSLMTRFVDETFQPSFVPTIGVDFKVRTMMIDDYQCKVQIWDTAGQERFRVITTTYYRDAAGVLIVYDVTNGESFFRIRRWIDEINKYCDENIAKVLIGNKDDNPSSDSEQSPKIVSTADAEQYARQMNLTFFETSAKDNKNVNEAFYTLTRLALHQRLNTRANAQAMPHHPMTNGTSATQAIRLKGAGKSKKKNKKHTGACYMAATTKNLEGVQTFKILIIGDSGVGKSSLMVRFVDDIFTAAYITTIGVDFKMSTINVDGHQCRIQIWDTAGQERFRVITSTYYRGADGVIIVYDVTNGDSFANLKDWITEMERHCDKTVPKILVGNKDDNDNELGKVVLTSDARAYAEQKGLPFFETSAKDNKNIAEAFNEITRLALKRRLIQPNSGQPSAGATRIGSKRTVVGGTQKKCCTS</sequence>
<dbReference type="FunFam" id="3.40.50.300:FF:000586">
    <property type="entry name" value="Rab family GTPase"/>
    <property type="match status" value="2"/>
</dbReference>
<dbReference type="OrthoDB" id="9989112at2759"/>
<dbReference type="PROSITE" id="PS51421">
    <property type="entry name" value="RAS"/>
    <property type="match status" value="2"/>
</dbReference>
<dbReference type="NCBIfam" id="TIGR00231">
    <property type="entry name" value="small_GTP"/>
    <property type="match status" value="2"/>
</dbReference>
<dbReference type="GO" id="GO:0003924">
    <property type="term" value="F:GTPase activity"/>
    <property type="evidence" value="ECO:0007669"/>
    <property type="project" value="InterPro"/>
</dbReference>
<keyword evidence="2" id="KW-0547">Nucleotide-binding</keyword>
<dbReference type="EMBL" id="CAJNOJ010000120">
    <property type="protein sequence ID" value="CAF1151700.1"/>
    <property type="molecule type" value="Genomic_DNA"/>
</dbReference>
<gene>
    <name evidence="6" type="ORF">EDS130_LOCUS22646</name>
</gene>
<dbReference type="SUPFAM" id="SSF52540">
    <property type="entry name" value="P-loop containing nucleoside triphosphate hydrolases"/>
    <property type="match status" value="2"/>
</dbReference>